<reference evidence="4" key="1">
    <citation type="submission" date="2025-08" db="UniProtKB">
        <authorList>
            <consortium name="RefSeq"/>
        </authorList>
    </citation>
    <scope>IDENTIFICATION</scope>
    <source>
        <strain evidence="4">Ishihara</strain>
        <tissue evidence="4">Whole body</tissue>
    </source>
</reference>
<evidence type="ECO:0000313" key="4">
    <source>
        <dbReference type="RefSeq" id="XP_022823924.1"/>
    </source>
</evidence>
<dbReference type="OrthoDB" id="10257314at2759"/>
<dbReference type="AlphaFoldDB" id="A0A9J7E8V5"/>
<dbReference type="PANTHER" id="PTHR33327">
    <property type="entry name" value="ENDONUCLEASE"/>
    <property type="match status" value="1"/>
</dbReference>
<organism evidence="3 4">
    <name type="scientific">Spodoptera litura</name>
    <name type="common">Asian cotton leafworm</name>
    <dbReference type="NCBI Taxonomy" id="69820"/>
    <lineage>
        <taxon>Eukaryota</taxon>
        <taxon>Metazoa</taxon>
        <taxon>Ecdysozoa</taxon>
        <taxon>Arthropoda</taxon>
        <taxon>Hexapoda</taxon>
        <taxon>Insecta</taxon>
        <taxon>Pterygota</taxon>
        <taxon>Neoptera</taxon>
        <taxon>Endopterygota</taxon>
        <taxon>Lepidoptera</taxon>
        <taxon>Glossata</taxon>
        <taxon>Ditrysia</taxon>
        <taxon>Noctuoidea</taxon>
        <taxon>Noctuidae</taxon>
        <taxon>Amphipyrinae</taxon>
        <taxon>Spodoptera</taxon>
    </lineage>
</organism>
<keyword evidence="1" id="KW-0175">Coiled coil</keyword>
<name>A0A9J7E8V5_SPOLT</name>
<dbReference type="GeneID" id="111354611"/>
<dbReference type="RefSeq" id="XP_022823924.1">
    <property type="nucleotide sequence ID" value="XM_022968156.1"/>
</dbReference>
<keyword evidence="3" id="KW-1185">Reference proteome</keyword>
<proteinExistence type="predicted"/>
<feature type="coiled-coil region" evidence="1">
    <location>
        <begin position="81"/>
        <end position="108"/>
    </location>
</feature>
<evidence type="ECO:0000256" key="2">
    <source>
        <dbReference type="SAM" id="MobiDB-lite"/>
    </source>
</evidence>
<dbReference type="PANTHER" id="PTHR33327:SF3">
    <property type="entry name" value="RNA-DIRECTED DNA POLYMERASE"/>
    <property type="match status" value="1"/>
</dbReference>
<evidence type="ECO:0000313" key="3">
    <source>
        <dbReference type="Proteomes" id="UP000301870"/>
    </source>
</evidence>
<gene>
    <name evidence="4" type="primary">LOC111354611</name>
</gene>
<dbReference type="Proteomes" id="UP000301870">
    <property type="component" value="Chromosome 18"/>
</dbReference>
<feature type="region of interest" description="Disordered" evidence="2">
    <location>
        <begin position="111"/>
        <end position="133"/>
    </location>
</feature>
<dbReference type="KEGG" id="sliu:111354611"/>
<accession>A0A9J7E8V5</accession>
<sequence>MDLGSQRPSQLLRKMSALAANTQVANDALKRRWITRLPSKVKTVLSVAPDMALDNLAKLADKIMENMLTGEVAAVASTTQTADISDQLKQVTTELKELRLELNEIRGRTENRRGAWNRQRSRSQSRGQPRTPESPGWLCRYHYRWRNRARMCEQPCNWKKPRAAAPAEN</sequence>
<protein>
    <submittedName>
        <fullName evidence="4">Uncharacterized protein LOC111354611</fullName>
    </submittedName>
</protein>
<evidence type="ECO:0000256" key="1">
    <source>
        <dbReference type="SAM" id="Coils"/>
    </source>
</evidence>